<comment type="caution">
    <text evidence="2">The sequence shown here is derived from an EMBL/GenBank/DDBJ whole genome shotgun (WGS) entry which is preliminary data.</text>
</comment>
<evidence type="ECO:0000313" key="3">
    <source>
        <dbReference type="Proteomes" id="UP000664534"/>
    </source>
</evidence>
<feature type="region of interest" description="Disordered" evidence="1">
    <location>
        <begin position="196"/>
        <end position="219"/>
    </location>
</feature>
<dbReference type="Proteomes" id="UP000664534">
    <property type="component" value="Unassembled WGS sequence"/>
</dbReference>
<name>A0A8H3G1J3_9LECA</name>
<dbReference type="AlphaFoldDB" id="A0A8H3G1J3"/>
<accession>A0A8H3G1J3</accession>
<dbReference type="EMBL" id="CAJPDT010000077">
    <property type="protein sequence ID" value="CAF9934531.1"/>
    <property type="molecule type" value="Genomic_DNA"/>
</dbReference>
<sequence length="219" mass="25138">MPLVLKLHSRVFTEKLFHHLNRNGRIAESVDRPGTLIEIVSHTWLTVQIYRQPLRGLGQVRSPEVEQLAQVKRLWLWGNCMSEMISMSPTTWYKRIIFVQDQKSILDRQMLQAEHLRQFNRPCRDPETGEMRSPGSLLVSLAGQVYATGCRAREDPDHGPLCRRAQNKLYDEGSTDKNSKFYKAWISESIETSDFEDNSGMLSSAARKASGESPHMVHK</sequence>
<organism evidence="2 3">
    <name type="scientific">Imshaugia aleurites</name>
    <dbReference type="NCBI Taxonomy" id="172621"/>
    <lineage>
        <taxon>Eukaryota</taxon>
        <taxon>Fungi</taxon>
        <taxon>Dikarya</taxon>
        <taxon>Ascomycota</taxon>
        <taxon>Pezizomycotina</taxon>
        <taxon>Lecanoromycetes</taxon>
        <taxon>OSLEUM clade</taxon>
        <taxon>Lecanoromycetidae</taxon>
        <taxon>Lecanorales</taxon>
        <taxon>Lecanorineae</taxon>
        <taxon>Parmeliaceae</taxon>
        <taxon>Imshaugia</taxon>
    </lineage>
</organism>
<keyword evidence="3" id="KW-1185">Reference proteome</keyword>
<evidence type="ECO:0000313" key="2">
    <source>
        <dbReference type="EMBL" id="CAF9934531.1"/>
    </source>
</evidence>
<proteinExistence type="predicted"/>
<gene>
    <name evidence="2" type="ORF">IMSHALPRED_009745</name>
</gene>
<reference evidence="2" key="1">
    <citation type="submission" date="2021-03" db="EMBL/GenBank/DDBJ databases">
        <authorList>
            <person name="Tagirdzhanova G."/>
        </authorList>
    </citation>
    <scope>NUCLEOTIDE SEQUENCE</scope>
</reference>
<protein>
    <submittedName>
        <fullName evidence="2">Uncharacterized protein</fullName>
    </submittedName>
</protein>
<evidence type="ECO:0000256" key="1">
    <source>
        <dbReference type="SAM" id="MobiDB-lite"/>
    </source>
</evidence>